<accession>A0ABD3IW44</accession>
<dbReference type="Proteomes" id="UP001634007">
    <property type="component" value="Unassembled WGS sequence"/>
</dbReference>
<dbReference type="PANTHER" id="PTHR31744:SF220">
    <property type="entry name" value="LOW QUALITY PROTEIN: NAC DOMAIN-CONTAINING PROTEIN 90-LIKE"/>
    <property type="match status" value="1"/>
</dbReference>
<feature type="region of interest" description="Disordered" evidence="5">
    <location>
        <begin position="190"/>
        <end position="238"/>
    </location>
</feature>
<gene>
    <name evidence="7" type="ORF">ACJRO7_003473</name>
</gene>
<proteinExistence type="predicted"/>
<dbReference type="PROSITE" id="PS51005">
    <property type="entry name" value="NAC"/>
    <property type="match status" value="1"/>
</dbReference>
<feature type="domain" description="NAC" evidence="6">
    <location>
        <begin position="5"/>
        <end position="170"/>
    </location>
</feature>
<dbReference type="SUPFAM" id="SSF101941">
    <property type="entry name" value="NAC domain"/>
    <property type="match status" value="1"/>
</dbReference>
<evidence type="ECO:0000256" key="2">
    <source>
        <dbReference type="ARBA" id="ARBA00023125"/>
    </source>
</evidence>
<keyword evidence="2" id="KW-0238">DNA-binding</keyword>
<dbReference type="EMBL" id="JBJKBG010000010">
    <property type="protein sequence ID" value="KAL3718344.1"/>
    <property type="molecule type" value="Genomic_DNA"/>
</dbReference>
<dbReference type="GO" id="GO:0003677">
    <property type="term" value="F:DNA binding"/>
    <property type="evidence" value="ECO:0007669"/>
    <property type="project" value="UniProtKB-KW"/>
</dbReference>
<evidence type="ECO:0000256" key="1">
    <source>
        <dbReference type="ARBA" id="ARBA00023015"/>
    </source>
</evidence>
<feature type="compositionally biased region" description="Gly residues" evidence="5">
    <location>
        <begin position="193"/>
        <end position="210"/>
    </location>
</feature>
<name>A0ABD3IW44_EUCGL</name>
<evidence type="ECO:0000256" key="3">
    <source>
        <dbReference type="ARBA" id="ARBA00023163"/>
    </source>
</evidence>
<dbReference type="InterPro" id="IPR003441">
    <property type="entry name" value="NAC-dom"/>
</dbReference>
<keyword evidence="3" id="KW-0804">Transcription</keyword>
<reference evidence="7 8" key="1">
    <citation type="submission" date="2024-11" db="EMBL/GenBank/DDBJ databases">
        <title>Chromosome-level genome assembly of Eucalyptus globulus Labill. provides insights into its genome evolution.</title>
        <authorList>
            <person name="Li X."/>
        </authorList>
    </citation>
    <scope>NUCLEOTIDE SEQUENCE [LARGE SCALE GENOMIC DNA]</scope>
    <source>
        <strain evidence="7">CL2024</strain>
        <tissue evidence="7">Fresh tender leaves</tissue>
    </source>
</reference>
<keyword evidence="4" id="KW-0539">Nucleus</keyword>
<organism evidence="7 8">
    <name type="scientific">Eucalyptus globulus</name>
    <name type="common">Tasmanian blue gum</name>
    <dbReference type="NCBI Taxonomy" id="34317"/>
    <lineage>
        <taxon>Eukaryota</taxon>
        <taxon>Viridiplantae</taxon>
        <taxon>Streptophyta</taxon>
        <taxon>Embryophyta</taxon>
        <taxon>Tracheophyta</taxon>
        <taxon>Spermatophyta</taxon>
        <taxon>Magnoliopsida</taxon>
        <taxon>eudicotyledons</taxon>
        <taxon>Gunneridae</taxon>
        <taxon>Pentapetalae</taxon>
        <taxon>rosids</taxon>
        <taxon>malvids</taxon>
        <taxon>Myrtales</taxon>
        <taxon>Myrtaceae</taxon>
        <taxon>Myrtoideae</taxon>
        <taxon>Eucalypteae</taxon>
        <taxon>Eucalyptus</taxon>
    </lineage>
</organism>
<evidence type="ECO:0000313" key="8">
    <source>
        <dbReference type="Proteomes" id="UP001634007"/>
    </source>
</evidence>
<dbReference type="Gene3D" id="2.170.150.80">
    <property type="entry name" value="NAC domain"/>
    <property type="match status" value="1"/>
</dbReference>
<evidence type="ECO:0000313" key="7">
    <source>
        <dbReference type="EMBL" id="KAL3718344.1"/>
    </source>
</evidence>
<evidence type="ECO:0000256" key="5">
    <source>
        <dbReference type="SAM" id="MobiDB-lite"/>
    </source>
</evidence>
<sequence length="255" mass="28591">MMEDHPTGFRFYPTEEELISFYLHNQLQGSLQDQLRRIIPVLDIYATEPWNLPELSGELCREDKEQWFFFAPMQEREARGGRPSRSTAVGYWKATGSPGYVHSSDNKAIGMKKSMVFYVGKAPTGRKTKWKLNEYRAIEMISPPNSNTPSSSMPVFRLRQEFALCRVYVVSGSSRAFDRRPLELVVAETIQGGDDGSGSGSGSGGGGGNGRLVSSSRSVVENNAGGSSYTETTSMETEEPIWDWEPIWDSEPFWF</sequence>
<dbReference type="InterPro" id="IPR036093">
    <property type="entry name" value="NAC_dom_sf"/>
</dbReference>
<dbReference type="PANTHER" id="PTHR31744">
    <property type="entry name" value="PROTEIN CUP-SHAPED COTYLEDON 2-RELATED"/>
    <property type="match status" value="1"/>
</dbReference>
<evidence type="ECO:0000256" key="4">
    <source>
        <dbReference type="ARBA" id="ARBA00023242"/>
    </source>
</evidence>
<dbReference type="Pfam" id="PF02365">
    <property type="entry name" value="NAM"/>
    <property type="match status" value="1"/>
</dbReference>
<protein>
    <recommendedName>
        <fullName evidence="6">NAC domain-containing protein</fullName>
    </recommendedName>
</protein>
<comment type="caution">
    <text evidence="7">The sequence shown here is derived from an EMBL/GenBank/DDBJ whole genome shotgun (WGS) entry which is preliminary data.</text>
</comment>
<keyword evidence="1" id="KW-0805">Transcription regulation</keyword>
<keyword evidence="8" id="KW-1185">Reference proteome</keyword>
<dbReference type="AlphaFoldDB" id="A0ABD3IW44"/>
<evidence type="ECO:0000259" key="6">
    <source>
        <dbReference type="PROSITE" id="PS51005"/>
    </source>
</evidence>